<feature type="compositionally biased region" description="Basic residues" evidence="3">
    <location>
        <begin position="410"/>
        <end position="419"/>
    </location>
</feature>
<dbReference type="Pfam" id="PF01369">
    <property type="entry name" value="Sec7"/>
    <property type="match status" value="1"/>
</dbReference>
<dbReference type="PROSITE" id="PS50190">
    <property type="entry name" value="SEC7"/>
    <property type="match status" value="1"/>
</dbReference>
<dbReference type="Gene3D" id="1.10.1000.11">
    <property type="entry name" value="Arf Nucleotide-binding Site Opener,domain 2"/>
    <property type="match status" value="1"/>
</dbReference>
<evidence type="ECO:0000313" key="5">
    <source>
        <dbReference type="EMBL" id="KAJ6246047.1"/>
    </source>
</evidence>
<keyword evidence="2" id="KW-0963">Cytoplasm</keyword>
<evidence type="ECO:0000256" key="2">
    <source>
        <dbReference type="ARBA" id="ARBA00022490"/>
    </source>
</evidence>
<feature type="region of interest" description="Disordered" evidence="3">
    <location>
        <begin position="21"/>
        <end position="132"/>
    </location>
</feature>
<evidence type="ECO:0000256" key="1">
    <source>
        <dbReference type="ARBA" id="ARBA00004496"/>
    </source>
</evidence>
<name>A0ABQ8YN77_9EUKA</name>
<dbReference type="SMART" id="SM00222">
    <property type="entry name" value="Sec7"/>
    <property type="match status" value="1"/>
</dbReference>
<dbReference type="EMBL" id="JAOAOG010000140">
    <property type="protein sequence ID" value="KAJ6246047.1"/>
    <property type="molecule type" value="Genomic_DNA"/>
</dbReference>
<comment type="caution">
    <text evidence="5">The sequence shown here is derived from an EMBL/GenBank/DDBJ whole genome shotgun (WGS) entry which is preliminary data.</text>
</comment>
<comment type="subcellular location">
    <subcellularLocation>
        <location evidence="1">Cytoplasm</location>
    </subcellularLocation>
</comment>
<dbReference type="SUPFAM" id="SSF48425">
    <property type="entry name" value="Sec7 domain"/>
    <property type="match status" value="1"/>
</dbReference>
<dbReference type="Pfam" id="PF20252">
    <property type="entry name" value="BIG2_C"/>
    <property type="match status" value="1"/>
</dbReference>
<sequence length="1817" mass="214795">MSRIIKNLWIKSQELLKKDKLISENNLTNINTQNSTQERIGNNKEQEQENEKEQEKEKGKKKEKEQENEKEKEKEKEQKNEKEQEKEKGKEKEKEKEKEKKHENEKENEQERENENENEKEKEKEKGKEKKEDPRFNNIYEKDLFLIFKSLCIELNKKSNSKNWGNDEIFKINLKKKLYSYELVLEILNNCGKFTTKSYPFFFKLIQKKLFREILKSGSSTNLKILQITHSIFIKIYSNYRYKLKKEIYTFFNQNIISFLKANKRNFVEKITILKLLYTLLKDPKNLIEIYFNYDYVSKMKLNIENNNENGKTANENKNIFEQLVQIIANIINGHEIKKQINSRKRYFTLIDYSKLRNFSFQLVAIITRSMYLWCNNLFISDDYQNIYSKYSSFTEKELKQIEGKIKKKKTAEKNKKKHSIDPLSTRSRDLEEKMRKNGNINDKILYHGILLFNEKSKNGINFLIKNSKIKREPNSIINFLKNKDYNLKKVKIGEYLGNSNELNQRVLNNWMKKLDFANLNILNALGLLLKDFAFPNNLKKIDQILIKFAKYYCLGNPNYFKSSTIALIFIYQIINLYFNLKNPIIIHKITKENFIIQNKKLNPHKNFSKNYLLEIYEKIYHLIELENKDHHNEIQKKQENNDDDDDDGDEKEIERNNDDENDDDVYVDERGIDKAIVKKTERRGDDKTNDKNSNEKENDQKKELKNGIKKNQENNDGDGDSDGDEKEIEIKTEDENFIDVDVDEKGNDEIKVKENDDVKELIHLKFSQNLENLFLSLKIKYSIFEIKSQNELNNFFLNKTIKTKIFYPVSLNIYIKSMISINWEFIINCFGVILNETEDSKLIKYCIGGFRLLIKLTSKFFLINIQKCVVKELLKSIPITKLNNITEKKLLIIDEITRFCINEGMFLGPSWEIIFNSFLNLLKLGIIYFSIEKRVKILDQDYFKENNKNHYSFSKNNSSISKNHDINVPNNNIGNGNGEDSINDKGGDEINHEKHKIIEIKKKNKKIIKNNEMKPLELTFVNEKNIKIKIKIKPKNIEEMFQNSNYFNNEIFLEFFSILLQIAEKENKELKIKIPFFLQKVFDVIYYNMSRTSICWLQILEMFSNCIRKIMNGDIKEKQIILMFYLNSLRKISKKILIKPELLNYQLQLKLFEPYNYLIQHHFNLKNVEYSLQCVHYLIIKRNKNLKSGWIMIFNILISSIKLSNQKIINYSFQILSEIYLNYFHQIKEHFILLVNTFFAFVEFSENSIINLNALDHISKISQWFEVNQKEFLILNGNVGVVKSIDIGGGDDDDDDNDNENGNENVSEQLIFKYWFPFYIGLSKITSSTSNSISNDLKKLSNKLLFEILERSCDKIGKQTWKLIFKTIIIPIFDDIFSNNKQNDEKKYIIRNQSNGNNYGTDLGSGSGSDFDEGYKNQKDGIRKEKKKNEAGYLIKKWIKSIHYDFFQNIIDLIIVEYDQISFLIEDLLSFFELILLNNPGFGSVLIPLINKLIKKRGKQFNKEIGTIFTQKFSQFLTNTLSKKLLENYSKIDKNKNGGLLNKNIDQKNVLNGIDSEDDVAEKNDNNEINDFVGDFNNDETYLENLSNQIIEIDSIIKSHSSIHLSLLQIVKNLFKHIFTKIGKNDILLLVDSVKKSFQFAINFQNNYNLRLLLFQGGFITKQIPNLLHQEYFAKKSYLYFINLMFNSQNEKYQSLSKKRLFKYILHFLKDFNQKIFQLKNKLIPSISKNIIKNHLIEQILFEFQMALTITEPLIIDILELLLNLNQEMLAHFLSMGGYTQLTKLFHVENFQLLNQLVLLLNRIGKIYNIPKIINN</sequence>
<feature type="compositionally biased region" description="Acidic residues" evidence="3">
    <location>
        <begin position="642"/>
        <end position="652"/>
    </location>
</feature>
<protein>
    <recommendedName>
        <fullName evidence="4">SEC7 domain-containing protein</fullName>
    </recommendedName>
</protein>
<dbReference type="InterPro" id="IPR015403">
    <property type="entry name" value="Mon2/Sec7/BIG1-like_HDS"/>
</dbReference>
<accession>A0ABQ8YN77</accession>
<dbReference type="Proteomes" id="UP001150062">
    <property type="component" value="Unassembled WGS sequence"/>
</dbReference>
<evidence type="ECO:0000313" key="6">
    <source>
        <dbReference type="Proteomes" id="UP001150062"/>
    </source>
</evidence>
<dbReference type="InterPro" id="IPR023394">
    <property type="entry name" value="Sec7_C_sf"/>
</dbReference>
<feature type="compositionally biased region" description="Acidic residues" evidence="3">
    <location>
        <begin position="716"/>
        <end position="726"/>
    </location>
</feature>
<dbReference type="Pfam" id="PF12783">
    <property type="entry name" value="Sec7-like_HUS"/>
    <property type="match status" value="1"/>
</dbReference>
<feature type="region of interest" description="Disordered" evidence="3">
    <location>
        <begin position="634"/>
        <end position="726"/>
    </location>
</feature>
<dbReference type="InterPro" id="IPR000904">
    <property type="entry name" value="Sec7_dom"/>
</dbReference>
<dbReference type="InterPro" id="IPR032691">
    <property type="entry name" value="Mon2/Sec7/BIG1-like_HUS"/>
</dbReference>
<keyword evidence="6" id="KW-1185">Reference proteome</keyword>
<dbReference type="PANTHER" id="PTHR10663">
    <property type="entry name" value="GUANYL-NUCLEOTIDE EXCHANGE FACTOR"/>
    <property type="match status" value="1"/>
</dbReference>
<dbReference type="PANTHER" id="PTHR10663:SF375">
    <property type="entry name" value="LD29171P"/>
    <property type="match status" value="1"/>
</dbReference>
<reference evidence="5" key="1">
    <citation type="submission" date="2022-08" db="EMBL/GenBank/DDBJ databases">
        <title>Novel sulfate-reducing endosymbionts in the free-living metamonad Anaeramoeba.</title>
        <authorList>
            <person name="Jerlstrom-Hultqvist J."/>
            <person name="Cepicka I."/>
            <person name="Gallot-Lavallee L."/>
            <person name="Salas-Leiva D."/>
            <person name="Curtis B.A."/>
            <person name="Zahonova K."/>
            <person name="Pipaliya S."/>
            <person name="Dacks J."/>
            <person name="Roger A.J."/>
        </authorList>
    </citation>
    <scope>NUCLEOTIDE SEQUENCE</scope>
    <source>
        <strain evidence="5">Schooner1</strain>
    </source>
</reference>
<gene>
    <name evidence="5" type="ORF">M0813_19807</name>
</gene>
<proteinExistence type="predicted"/>
<dbReference type="Gene3D" id="1.10.220.20">
    <property type="match status" value="1"/>
</dbReference>
<feature type="domain" description="SEC7" evidence="4">
    <location>
        <begin position="443"/>
        <end position="623"/>
    </location>
</feature>
<evidence type="ECO:0000259" key="4">
    <source>
        <dbReference type="PROSITE" id="PS50190"/>
    </source>
</evidence>
<dbReference type="Pfam" id="PF09324">
    <property type="entry name" value="Sec7-like_HDS"/>
    <property type="match status" value="1"/>
</dbReference>
<feature type="compositionally biased region" description="Basic and acidic residues" evidence="3">
    <location>
        <begin position="41"/>
        <end position="132"/>
    </location>
</feature>
<feature type="compositionally biased region" description="Basic and acidic residues" evidence="3">
    <location>
        <begin position="668"/>
        <end position="714"/>
    </location>
</feature>
<feature type="compositionally biased region" description="Polar residues" evidence="3">
    <location>
        <begin position="23"/>
        <end position="40"/>
    </location>
</feature>
<feature type="region of interest" description="Disordered" evidence="3">
    <location>
        <begin position="410"/>
        <end position="430"/>
    </location>
</feature>
<organism evidence="5 6">
    <name type="scientific">Anaeramoeba flamelloides</name>
    <dbReference type="NCBI Taxonomy" id="1746091"/>
    <lineage>
        <taxon>Eukaryota</taxon>
        <taxon>Metamonada</taxon>
        <taxon>Anaeramoebidae</taxon>
        <taxon>Anaeramoeba</taxon>
    </lineage>
</organism>
<dbReference type="InterPro" id="IPR046455">
    <property type="entry name" value="Sec7/BIG1-like_C"/>
</dbReference>
<dbReference type="InterPro" id="IPR035999">
    <property type="entry name" value="Sec7_dom_sf"/>
</dbReference>
<evidence type="ECO:0000256" key="3">
    <source>
        <dbReference type="SAM" id="MobiDB-lite"/>
    </source>
</evidence>